<evidence type="ECO:0000313" key="4">
    <source>
        <dbReference type="Proteomes" id="UP000313988"/>
    </source>
</evidence>
<evidence type="ECO:0000313" key="5">
    <source>
        <dbReference type="Proteomes" id="UP000629870"/>
    </source>
</evidence>
<dbReference type="RefSeq" id="WP_139402692.1">
    <property type="nucleotide sequence ID" value="NZ_JACHEW010000006.1"/>
</dbReference>
<dbReference type="EMBL" id="VDMO01000008">
    <property type="protein sequence ID" value="TNM71361.1"/>
    <property type="molecule type" value="Genomic_DNA"/>
</dbReference>
<comment type="caution">
    <text evidence="3">The sequence shown here is derived from an EMBL/GenBank/DDBJ whole genome shotgun (WGS) entry which is preliminary data.</text>
</comment>
<dbReference type="Proteomes" id="UP000313988">
    <property type="component" value="Unassembled WGS sequence"/>
</dbReference>
<sequence>MTASYPRKTQRVREGFNTEAGTQARPQAASASNVRPASASLLTNRMDSLSFRMGRLSCAGLE</sequence>
<accession>A0A5C4Y7D2</accession>
<name>A0A5C4Y7D2_9DEIO</name>
<evidence type="ECO:0000256" key="1">
    <source>
        <dbReference type="SAM" id="MobiDB-lite"/>
    </source>
</evidence>
<gene>
    <name evidence="3" type="ORF">FHR04_09325</name>
    <name evidence="2" type="ORF">HNQ04_001643</name>
</gene>
<proteinExistence type="predicted"/>
<evidence type="ECO:0000313" key="3">
    <source>
        <dbReference type="EMBL" id="TNM71361.1"/>
    </source>
</evidence>
<reference evidence="3 4" key="1">
    <citation type="submission" date="2019-06" db="EMBL/GenBank/DDBJ databases">
        <title>Genome sequence of Deinococcus radiopugnans ATCC 19172.</title>
        <authorList>
            <person name="Maclea K.S."/>
            <person name="Maynard C.R."/>
        </authorList>
    </citation>
    <scope>NUCLEOTIDE SEQUENCE [LARGE SCALE GENOMIC DNA]</scope>
    <source>
        <strain evidence="3 4">ATCC 19172</strain>
    </source>
</reference>
<protein>
    <submittedName>
        <fullName evidence="3">Uncharacterized protein</fullName>
    </submittedName>
</protein>
<evidence type="ECO:0000313" key="2">
    <source>
        <dbReference type="EMBL" id="MBB6016400.1"/>
    </source>
</evidence>
<organism evidence="3 4">
    <name type="scientific">Deinococcus radiopugnans ATCC 19172</name>
    <dbReference type="NCBI Taxonomy" id="585398"/>
    <lineage>
        <taxon>Bacteria</taxon>
        <taxon>Thermotogati</taxon>
        <taxon>Deinococcota</taxon>
        <taxon>Deinococci</taxon>
        <taxon>Deinococcales</taxon>
        <taxon>Deinococcaceae</taxon>
        <taxon>Deinococcus</taxon>
    </lineage>
</organism>
<keyword evidence="5" id="KW-1185">Reference proteome</keyword>
<dbReference type="Proteomes" id="UP000629870">
    <property type="component" value="Unassembled WGS sequence"/>
</dbReference>
<reference evidence="2 5" key="2">
    <citation type="submission" date="2020-08" db="EMBL/GenBank/DDBJ databases">
        <title>Genomic Encyclopedia of Type Strains, Phase IV (KMG-IV): sequencing the most valuable type-strain genomes for metagenomic binning, comparative biology and taxonomic classification.</title>
        <authorList>
            <person name="Goeker M."/>
        </authorList>
    </citation>
    <scope>NUCLEOTIDE SEQUENCE [LARGE SCALE GENOMIC DNA]</scope>
    <source>
        <strain evidence="2 5">DSM 12027</strain>
    </source>
</reference>
<dbReference type="EMBL" id="JACHEW010000006">
    <property type="protein sequence ID" value="MBB6016400.1"/>
    <property type="molecule type" value="Genomic_DNA"/>
</dbReference>
<feature type="region of interest" description="Disordered" evidence="1">
    <location>
        <begin position="1"/>
        <end position="36"/>
    </location>
</feature>
<feature type="compositionally biased region" description="Polar residues" evidence="1">
    <location>
        <begin position="19"/>
        <end position="36"/>
    </location>
</feature>
<dbReference type="OrthoDB" id="72776at2"/>
<dbReference type="AlphaFoldDB" id="A0A5C4Y7D2"/>